<evidence type="ECO:0000313" key="8">
    <source>
        <dbReference type="Proteomes" id="UP000666915"/>
    </source>
</evidence>
<keyword evidence="3" id="KW-0285">Flavoprotein</keyword>
<dbReference type="SUPFAM" id="SSF51905">
    <property type="entry name" value="FAD/NAD(P)-binding domain"/>
    <property type="match status" value="1"/>
</dbReference>
<sequence length="453" mass="47367">MSDRVDVVVVGLGPGGEFAAGALAEAGLDVVGIEAELVGGECPYWGCVPSKMMVRAGDVLAEAARVPVLAGEGKAVPDWSRVAARVRSEATGGWDDQAAADRLAAKGVRLVRERGRLAGPRRVTVGDRTFEAARGVVLATGSHPSIPPIPGLEGTPYWTNRDAIETEEMPASMLVLGGGAIGVELAQVFARFGCEVTVLEGGDRLLAREEPEAGELAAKALRADGVTVRTGARAVDIEHDGTTFEALLEGGLEPLRAERLLVATGRRADLAALAVDTVGLDPAAPALRTDGQMRAADGLWAVGDLTGRGAFTHVSMYQARIAVRDVLGSPGPDADYRALPRVTFTDPEIGAVGLTERQARDRGLRVRTGLVPIAASTRGMIHGPGNEGFVKLVEDADRGVLVGATSAGPVGGEVLYGLNVAVHTETPTDRLKHMIYTYPTFHRAVEAALHALR</sequence>
<protein>
    <submittedName>
        <fullName evidence="7">NAD(P)/FAD-dependent oxidoreductase</fullName>
    </submittedName>
</protein>
<dbReference type="PRINTS" id="PR00368">
    <property type="entry name" value="FADPNR"/>
</dbReference>
<comment type="caution">
    <text evidence="7">The sequence shown here is derived from an EMBL/GenBank/DDBJ whole genome shotgun (WGS) entry which is preliminary data.</text>
</comment>
<evidence type="ECO:0000256" key="4">
    <source>
        <dbReference type="ARBA" id="ARBA00022827"/>
    </source>
</evidence>
<dbReference type="Gene3D" id="3.50.50.60">
    <property type="entry name" value="FAD/NAD(P)-binding domain"/>
    <property type="match status" value="2"/>
</dbReference>
<dbReference type="Pfam" id="PF02852">
    <property type="entry name" value="Pyr_redox_dim"/>
    <property type="match status" value="1"/>
</dbReference>
<reference evidence="7 8" key="1">
    <citation type="submission" date="2021-03" db="EMBL/GenBank/DDBJ databases">
        <authorList>
            <person name="Kanchanasin P."/>
            <person name="Saeng-In P."/>
            <person name="Phongsopitanun W."/>
            <person name="Yuki M."/>
            <person name="Kudo T."/>
            <person name="Ohkuma M."/>
            <person name="Tanasupawat S."/>
        </authorList>
    </citation>
    <scope>NUCLEOTIDE SEQUENCE [LARGE SCALE GENOMIC DNA]</scope>
    <source>
        <strain evidence="7 8">L46</strain>
    </source>
</reference>
<dbReference type="EMBL" id="JAGEOK010000010">
    <property type="protein sequence ID" value="MBO2439333.1"/>
    <property type="molecule type" value="Genomic_DNA"/>
</dbReference>
<comment type="cofactor">
    <cofactor evidence="1">
        <name>FAD</name>
        <dbReference type="ChEBI" id="CHEBI:57692"/>
    </cofactor>
</comment>
<accession>A0ABS3QZA7</accession>
<evidence type="ECO:0000256" key="2">
    <source>
        <dbReference type="ARBA" id="ARBA00007532"/>
    </source>
</evidence>
<dbReference type="InterPro" id="IPR001100">
    <property type="entry name" value="Pyr_nuc-diS_OxRdtase"/>
</dbReference>
<name>A0ABS3QZA7_9ACTN</name>
<evidence type="ECO:0000259" key="5">
    <source>
        <dbReference type="Pfam" id="PF02852"/>
    </source>
</evidence>
<proteinExistence type="inferred from homology"/>
<evidence type="ECO:0000313" key="7">
    <source>
        <dbReference type="EMBL" id="MBO2439333.1"/>
    </source>
</evidence>
<evidence type="ECO:0000256" key="3">
    <source>
        <dbReference type="ARBA" id="ARBA00022630"/>
    </source>
</evidence>
<evidence type="ECO:0000259" key="6">
    <source>
        <dbReference type="Pfam" id="PF07992"/>
    </source>
</evidence>
<dbReference type="InterPro" id="IPR016156">
    <property type="entry name" value="FAD/NAD-linked_Rdtase_dimer_sf"/>
</dbReference>
<gene>
    <name evidence="7" type="ORF">J4557_17560</name>
</gene>
<dbReference type="InterPro" id="IPR004099">
    <property type="entry name" value="Pyr_nucl-diS_OxRdtase_dimer"/>
</dbReference>
<dbReference type="Pfam" id="PF07992">
    <property type="entry name" value="Pyr_redox_2"/>
    <property type="match status" value="1"/>
</dbReference>
<dbReference type="RefSeq" id="WP_208267680.1">
    <property type="nucleotide sequence ID" value="NZ_BAAAGM010000033.1"/>
</dbReference>
<dbReference type="PIRSF" id="PIRSF000350">
    <property type="entry name" value="Mercury_reductase_MerA"/>
    <property type="match status" value="1"/>
</dbReference>
<dbReference type="PRINTS" id="PR00411">
    <property type="entry name" value="PNDRDTASEI"/>
</dbReference>
<feature type="domain" description="FAD/NAD(P)-binding" evidence="6">
    <location>
        <begin position="6"/>
        <end position="319"/>
    </location>
</feature>
<dbReference type="SUPFAM" id="SSF55424">
    <property type="entry name" value="FAD/NAD-linked reductases, dimerisation (C-terminal) domain"/>
    <property type="match status" value="1"/>
</dbReference>
<evidence type="ECO:0000256" key="1">
    <source>
        <dbReference type="ARBA" id="ARBA00001974"/>
    </source>
</evidence>
<keyword evidence="8" id="KW-1185">Reference proteome</keyword>
<feature type="domain" description="Pyridine nucleotide-disulphide oxidoreductase dimerisation" evidence="5">
    <location>
        <begin position="340"/>
        <end position="447"/>
    </location>
</feature>
<comment type="similarity">
    <text evidence="2">Belongs to the class-I pyridine nucleotide-disulfide oxidoreductase family.</text>
</comment>
<keyword evidence="4" id="KW-0274">FAD</keyword>
<dbReference type="InterPro" id="IPR036188">
    <property type="entry name" value="FAD/NAD-bd_sf"/>
</dbReference>
<dbReference type="PANTHER" id="PTHR43014">
    <property type="entry name" value="MERCURIC REDUCTASE"/>
    <property type="match status" value="1"/>
</dbReference>
<organism evidence="7 8">
    <name type="scientific">Actinomadura nitritigenes</name>
    <dbReference type="NCBI Taxonomy" id="134602"/>
    <lineage>
        <taxon>Bacteria</taxon>
        <taxon>Bacillati</taxon>
        <taxon>Actinomycetota</taxon>
        <taxon>Actinomycetes</taxon>
        <taxon>Streptosporangiales</taxon>
        <taxon>Thermomonosporaceae</taxon>
        <taxon>Actinomadura</taxon>
    </lineage>
</organism>
<dbReference type="PANTHER" id="PTHR43014:SF2">
    <property type="entry name" value="MERCURIC REDUCTASE"/>
    <property type="match status" value="1"/>
</dbReference>
<dbReference type="InterPro" id="IPR023753">
    <property type="entry name" value="FAD/NAD-binding_dom"/>
</dbReference>
<dbReference type="Proteomes" id="UP000666915">
    <property type="component" value="Unassembled WGS sequence"/>
</dbReference>
<dbReference type="Gene3D" id="3.30.390.30">
    <property type="match status" value="1"/>
</dbReference>